<protein>
    <submittedName>
        <fullName evidence="1">Type VI secretion system baseplate subunit TssK</fullName>
    </submittedName>
</protein>
<dbReference type="RefSeq" id="WP_207543023.1">
    <property type="nucleotide sequence ID" value="NZ_JAFNAA010000432.1"/>
</dbReference>
<dbReference type="PANTHER" id="PTHR35566:SF1">
    <property type="entry name" value="TYPE VI SECRETION SYSTEM BASEPLATE COMPONENT TSSK1"/>
    <property type="match status" value="1"/>
</dbReference>
<reference evidence="1" key="1">
    <citation type="submission" date="2021-03" db="EMBL/GenBank/DDBJ databases">
        <title>Plesiomonas shigelloides zfcc0051, isolated from zebrafish feces.</title>
        <authorList>
            <person name="Vanderhoek Z."/>
            <person name="Gaulke C."/>
        </authorList>
    </citation>
    <scope>NUCLEOTIDE SEQUENCE</scope>
    <source>
        <strain evidence="1">Zfcc0051</strain>
    </source>
</reference>
<sequence length="146" mass="15962">ISVAAIPTLKRFLGESAGLVAERARSLAQRLAAPGQQGVADVAEFMKLQLLNRAQPQLSHLARLGTLHPERLHEALVQLCGELMTFTDESRLPPEFPAYRHDDQQVSLEPVLLALRQSLSTVLSPRAAPIQLRTHPYGTMVALVGD</sequence>
<feature type="non-terminal residue" evidence="1">
    <location>
        <position position="146"/>
    </location>
</feature>
<feature type="non-terminal residue" evidence="1">
    <location>
        <position position="1"/>
    </location>
</feature>
<gene>
    <name evidence="1" type="primary">tssK</name>
    <name evidence="1" type="ORF">J2R62_19050</name>
</gene>
<name>A0A8I2B7G5_PLESH</name>
<evidence type="ECO:0000313" key="1">
    <source>
        <dbReference type="EMBL" id="MBO1110202.1"/>
    </source>
</evidence>
<dbReference type="AlphaFoldDB" id="A0A8I2B7G5"/>
<dbReference type="InterPro" id="IPR010263">
    <property type="entry name" value="T6SS_TssK"/>
</dbReference>
<dbReference type="Proteomes" id="UP000664658">
    <property type="component" value="Unassembled WGS sequence"/>
</dbReference>
<evidence type="ECO:0000313" key="2">
    <source>
        <dbReference type="Proteomes" id="UP000664658"/>
    </source>
</evidence>
<dbReference type="EMBL" id="JAFNAA010000432">
    <property type="protein sequence ID" value="MBO1110202.1"/>
    <property type="molecule type" value="Genomic_DNA"/>
</dbReference>
<comment type="caution">
    <text evidence="1">The sequence shown here is derived from an EMBL/GenBank/DDBJ whole genome shotgun (WGS) entry which is preliminary data.</text>
</comment>
<dbReference type="PANTHER" id="PTHR35566">
    <property type="entry name" value="BLR3599 PROTEIN"/>
    <property type="match status" value="1"/>
</dbReference>
<dbReference type="Pfam" id="PF05936">
    <property type="entry name" value="T6SS_VasE"/>
    <property type="match status" value="1"/>
</dbReference>
<accession>A0A8I2B7G5</accession>
<proteinExistence type="predicted"/>
<organism evidence="1 2">
    <name type="scientific">Plesiomonas shigelloides</name>
    <name type="common">Aeromonas shigelloides</name>
    <dbReference type="NCBI Taxonomy" id="703"/>
    <lineage>
        <taxon>Bacteria</taxon>
        <taxon>Pseudomonadati</taxon>
        <taxon>Pseudomonadota</taxon>
        <taxon>Gammaproteobacteria</taxon>
        <taxon>Enterobacterales</taxon>
        <taxon>Enterobacteriaceae</taxon>
        <taxon>Plesiomonas</taxon>
    </lineage>
</organism>
<dbReference type="NCBIfam" id="TIGR03353">
    <property type="entry name" value="VI_chp_4"/>
    <property type="match status" value="1"/>
</dbReference>